<dbReference type="GO" id="GO:0005509">
    <property type="term" value="F:calcium ion binding"/>
    <property type="evidence" value="ECO:0007669"/>
    <property type="project" value="InterPro"/>
</dbReference>
<dbReference type="AlphaFoldDB" id="A0A068WI46"/>
<dbReference type="Gene3D" id="1.10.238.10">
    <property type="entry name" value="EF-hand"/>
    <property type="match status" value="1"/>
</dbReference>
<dbReference type="SUPFAM" id="SSF47473">
    <property type="entry name" value="EF-hand"/>
    <property type="match status" value="1"/>
</dbReference>
<protein>
    <submittedName>
        <fullName evidence="3 5">Immunogenic protein</fullName>
    </submittedName>
</protein>
<dbReference type="OrthoDB" id="293868at2759"/>
<evidence type="ECO:0000313" key="4">
    <source>
        <dbReference type="Proteomes" id="UP000492820"/>
    </source>
</evidence>
<dbReference type="Proteomes" id="UP000492820">
    <property type="component" value="Unassembled WGS sequence"/>
</dbReference>
<feature type="domain" description="EF-hand" evidence="2">
    <location>
        <begin position="36"/>
        <end position="70"/>
    </location>
</feature>
<dbReference type="InterPro" id="IPR002048">
    <property type="entry name" value="EF_hand_dom"/>
</dbReference>
<dbReference type="PROSITE" id="PS50222">
    <property type="entry name" value="EF_HAND_2"/>
    <property type="match status" value="2"/>
</dbReference>
<organism evidence="3">
    <name type="scientific">Echinococcus granulosus</name>
    <name type="common">Hydatid tapeworm</name>
    <dbReference type="NCBI Taxonomy" id="6210"/>
    <lineage>
        <taxon>Eukaryota</taxon>
        <taxon>Metazoa</taxon>
        <taxon>Spiralia</taxon>
        <taxon>Lophotrochozoa</taxon>
        <taxon>Platyhelminthes</taxon>
        <taxon>Cestoda</taxon>
        <taxon>Eucestoda</taxon>
        <taxon>Cyclophyllidea</taxon>
        <taxon>Taeniidae</taxon>
        <taxon>Echinococcus</taxon>
        <taxon>Echinococcus granulosus group</taxon>
    </lineage>
</organism>
<keyword evidence="1" id="KW-0106">Calcium</keyword>
<reference evidence="5" key="3">
    <citation type="submission" date="2020-10" db="UniProtKB">
        <authorList>
            <consortium name="WormBaseParasite"/>
        </authorList>
    </citation>
    <scope>IDENTIFICATION</scope>
</reference>
<dbReference type="WBParaSite" id="EgrG_000474400">
    <property type="protein sequence ID" value="EgrG_000474400"/>
    <property type="gene ID" value="EgrG_000474400"/>
</dbReference>
<dbReference type="PROSITE" id="PS00018">
    <property type="entry name" value="EF_HAND_1"/>
    <property type="match status" value="1"/>
</dbReference>
<dbReference type="InterPro" id="IPR018247">
    <property type="entry name" value="EF_Hand_1_Ca_BS"/>
</dbReference>
<dbReference type="InterPro" id="IPR011992">
    <property type="entry name" value="EF-hand-dom_pair"/>
</dbReference>
<feature type="domain" description="EF-hand" evidence="2">
    <location>
        <begin position="2"/>
        <end position="31"/>
    </location>
</feature>
<evidence type="ECO:0000313" key="3">
    <source>
        <dbReference type="EMBL" id="CDS19439.1"/>
    </source>
</evidence>
<reference evidence="3 4" key="1">
    <citation type="journal article" date="2013" name="Nature">
        <title>The genomes of four tapeworm species reveal adaptations to parasitism.</title>
        <authorList>
            <person name="Tsai I.J."/>
            <person name="Zarowiecki M."/>
            <person name="Holroyd N."/>
            <person name="Garciarrubio A."/>
            <person name="Sanchez-Flores A."/>
            <person name="Brooks K.L."/>
            <person name="Tracey A."/>
            <person name="Bobes R.J."/>
            <person name="Fragoso G."/>
            <person name="Sciutto E."/>
            <person name="Aslett M."/>
            <person name="Beasley H."/>
            <person name="Bennett H.M."/>
            <person name="Cai J."/>
            <person name="Camicia F."/>
            <person name="Clark R."/>
            <person name="Cucher M."/>
            <person name="De Silva N."/>
            <person name="Day T.A."/>
            <person name="Deplazes P."/>
            <person name="Estrada K."/>
            <person name="Fernandez C."/>
            <person name="Holland P.W."/>
            <person name="Hou J."/>
            <person name="Hu S."/>
            <person name="Huckvale T."/>
            <person name="Hung S.S."/>
            <person name="Kamenetzky L."/>
            <person name="Keane J.A."/>
            <person name="Kiss F."/>
            <person name="Koziol U."/>
            <person name="Lambert O."/>
            <person name="Liu K."/>
            <person name="Luo X."/>
            <person name="Luo Y."/>
            <person name="Macchiaroli N."/>
            <person name="Nichol S."/>
            <person name="Paps J."/>
            <person name="Parkinson J."/>
            <person name="Pouchkina-Stantcheva N."/>
            <person name="Riddiford N."/>
            <person name="Rosenzvit M."/>
            <person name="Salinas G."/>
            <person name="Wasmuth J.D."/>
            <person name="Zamanian M."/>
            <person name="Zheng Y."/>
            <person name="Cai X."/>
            <person name="Soberon X."/>
            <person name="Olson P.D."/>
            <person name="Laclette J.P."/>
            <person name="Brehm K."/>
            <person name="Berriman M."/>
            <person name="Garciarrubio A."/>
            <person name="Bobes R.J."/>
            <person name="Fragoso G."/>
            <person name="Sanchez-Flores A."/>
            <person name="Estrada K."/>
            <person name="Cevallos M.A."/>
            <person name="Morett E."/>
            <person name="Gonzalez V."/>
            <person name="Portillo T."/>
            <person name="Ochoa-Leyva A."/>
            <person name="Jose M.V."/>
            <person name="Sciutto E."/>
            <person name="Landa A."/>
            <person name="Jimenez L."/>
            <person name="Valdes V."/>
            <person name="Carrero J.C."/>
            <person name="Larralde C."/>
            <person name="Morales-Montor J."/>
            <person name="Limon-Lason J."/>
            <person name="Soberon X."/>
            <person name="Laclette J.P."/>
        </authorList>
    </citation>
    <scope>NUCLEOTIDE SEQUENCE [LARGE SCALE GENOMIC DNA]</scope>
</reference>
<dbReference type="EMBL" id="LK028579">
    <property type="protein sequence ID" value="CDS19439.1"/>
    <property type="molecule type" value="Genomic_DNA"/>
</dbReference>
<evidence type="ECO:0000313" key="5">
    <source>
        <dbReference type="WBParaSite" id="EgrG_000474400"/>
    </source>
</evidence>
<dbReference type="CDD" id="cd00051">
    <property type="entry name" value="EFh"/>
    <property type="match status" value="1"/>
</dbReference>
<evidence type="ECO:0000256" key="1">
    <source>
        <dbReference type="ARBA" id="ARBA00022837"/>
    </source>
</evidence>
<accession>A0A068WI46</accession>
<gene>
    <name evidence="3" type="ORF">EgrG_000474400</name>
</gene>
<dbReference type="Pfam" id="PF13499">
    <property type="entry name" value="EF-hand_7"/>
    <property type="match status" value="1"/>
</dbReference>
<dbReference type="SMART" id="SM00054">
    <property type="entry name" value="EFh"/>
    <property type="match status" value="2"/>
</dbReference>
<sequence>MPCSEVVKELLKQLDRDGSGTVSAKELMAALNCDDIQEEQVKEFIKKIDKNGDGELNVDELMDFFSSIGL</sequence>
<reference evidence="3" key="2">
    <citation type="submission" date="2014-06" db="EMBL/GenBank/DDBJ databases">
        <authorList>
            <person name="Aslett M."/>
        </authorList>
    </citation>
    <scope>NUCLEOTIDE SEQUENCE</scope>
</reference>
<proteinExistence type="predicted"/>
<name>A0A068WI46_ECHGR</name>
<evidence type="ECO:0000259" key="2">
    <source>
        <dbReference type="PROSITE" id="PS50222"/>
    </source>
</evidence>